<dbReference type="PANTHER" id="PTHR48032:SF16">
    <property type="entry name" value="RNA-BINDING (RRM_RBD_RNP MOTIFS) FAMILY PROTEIN"/>
    <property type="match status" value="1"/>
</dbReference>
<comment type="caution">
    <text evidence="6">The sequence shown here is derived from an EMBL/GenBank/DDBJ whole genome shotgun (WGS) entry which is preliminary data.</text>
</comment>
<protein>
    <recommendedName>
        <fullName evidence="5">RRM domain-containing protein</fullName>
    </recommendedName>
</protein>
<evidence type="ECO:0000313" key="7">
    <source>
        <dbReference type="Proteomes" id="UP001642360"/>
    </source>
</evidence>
<keyword evidence="1" id="KW-0677">Repeat</keyword>
<dbReference type="EMBL" id="CAUOFW020000003">
    <property type="protein sequence ID" value="CAK9133379.1"/>
    <property type="molecule type" value="Genomic_DNA"/>
</dbReference>
<keyword evidence="7" id="KW-1185">Reference proteome</keyword>
<dbReference type="InterPro" id="IPR035979">
    <property type="entry name" value="RBD_domain_sf"/>
</dbReference>
<gene>
    <name evidence="6" type="ORF">ILEXP_LOCUS287</name>
</gene>
<evidence type="ECO:0000256" key="4">
    <source>
        <dbReference type="SAM" id="MobiDB-lite"/>
    </source>
</evidence>
<evidence type="ECO:0000259" key="5">
    <source>
        <dbReference type="PROSITE" id="PS50102"/>
    </source>
</evidence>
<evidence type="ECO:0000313" key="6">
    <source>
        <dbReference type="EMBL" id="CAK9133379.1"/>
    </source>
</evidence>
<dbReference type="Proteomes" id="UP001642360">
    <property type="component" value="Unassembled WGS sequence"/>
</dbReference>
<reference evidence="6 7" key="1">
    <citation type="submission" date="2024-02" db="EMBL/GenBank/DDBJ databases">
        <authorList>
            <person name="Vignale AGUSTIN F."/>
            <person name="Sosa J E."/>
            <person name="Modenutti C."/>
        </authorList>
    </citation>
    <scope>NUCLEOTIDE SEQUENCE [LARGE SCALE GENOMIC DNA]</scope>
</reference>
<dbReference type="GO" id="GO:0003723">
    <property type="term" value="F:RNA binding"/>
    <property type="evidence" value="ECO:0007669"/>
    <property type="project" value="UniProtKB-UniRule"/>
</dbReference>
<dbReference type="SMART" id="SM00360">
    <property type="entry name" value="RRM"/>
    <property type="match status" value="2"/>
</dbReference>
<evidence type="ECO:0000256" key="2">
    <source>
        <dbReference type="ARBA" id="ARBA00022884"/>
    </source>
</evidence>
<dbReference type="CDD" id="cd12325">
    <property type="entry name" value="RRM1_hnRNPA_hnRNPD_like"/>
    <property type="match status" value="1"/>
</dbReference>
<dbReference type="Pfam" id="PF00076">
    <property type="entry name" value="RRM_1"/>
    <property type="match status" value="2"/>
</dbReference>
<dbReference type="AlphaFoldDB" id="A0ABC8QL74"/>
<dbReference type="InterPro" id="IPR012677">
    <property type="entry name" value="Nucleotide-bd_a/b_plait_sf"/>
</dbReference>
<dbReference type="Gene3D" id="3.30.70.330">
    <property type="match status" value="2"/>
</dbReference>
<name>A0ABC8QL74_9AQUA</name>
<evidence type="ECO:0000256" key="1">
    <source>
        <dbReference type="ARBA" id="ARBA00022737"/>
    </source>
</evidence>
<keyword evidence="2 3" id="KW-0694">RNA-binding</keyword>
<feature type="domain" description="RRM" evidence="5">
    <location>
        <begin position="6"/>
        <end position="82"/>
    </location>
</feature>
<organism evidence="6 7">
    <name type="scientific">Ilex paraguariensis</name>
    <name type="common">yerba mate</name>
    <dbReference type="NCBI Taxonomy" id="185542"/>
    <lineage>
        <taxon>Eukaryota</taxon>
        <taxon>Viridiplantae</taxon>
        <taxon>Streptophyta</taxon>
        <taxon>Embryophyta</taxon>
        <taxon>Tracheophyta</taxon>
        <taxon>Spermatophyta</taxon>
        <taxon>Magnoliopsida</taxon>
        <taxon>eudicotyledons</taxon>
        <taxon>Gunneridae</taxon>
        <taxon>Pentapetalae</taxon>
        <taxon>asterids</taxon>
        <taxon>campanulids</taxon>
        <taxon>Aquifoliales</taxon>
        <taxon>Aquifoliaceae</taxon>
        <taxon>Ilex</taxon>
    </lineage>
</organism>
<dbReference type="FunFam" id="3.30.70.330:FF:000051">
    <property type="entry name" value="Heterogeneous nuclear ribonucleoprotein 1"/>
    <property type="match status" value="1"/>
</dbReference>
<feature type="region of interest" description="Disordered" evidence="4">
    <location>
        <begin position="440"/>
        <end position="471"/>
    </location>
</feature>
<sequence length="471" mass="49684">MQSDLGKLFIGGISWDTNEERLKEYFSTYGEVLEAVIMKDRTTGRARGFGFVVFADPAVAERVIKEKHNIDGRMVEAKKAVPRDDQSTMSRNSGSIQGSPGPGRTRKIFVGGLASTVTESDFRNYFEQFGTITDVVVMYDHNTQRPRGFGFITYDSEDAVDKVLLKTFHELNGKMVEVKRAVPKELSPGPSRSPLGGYDYGFSRINNFLNGYTQGYSPSPSTIGGYGVRMDDRFSPIAGGRSGFAPFGSGYGTGLNFEPGLGPNYGGSGNFNTNLSYGRAMNPYHMGNSNRFGSPNGFNGGNGGSTSFFSSATRNLWGTGGLNYGPTSSSSRGYVGSGSGSVGGSFRNSGVWGSSPISPQLGGNVSSQSGNFGYGGGDTSYGLGVGGHGRTSATSAAPMSSYAASNGGYDGAFADFYGSGSVYEDRTWSTANSDRDASGSFGYGFGNGASDPPPKSSPGYVGGYIVNKRDK</sequence>
<proteinExistence type="predicted"/>
<dbReference type="InterPro" id="IPR000504">
    <property type="entry name" value="RRM_dom"/>
</dbReference>
<feature type="domain" description="RRM" evidence="5">
    <location>
        <begin position="106"/>
        <end position="183"/>
    </location>
</feature>
<dbReference type="FunFam" id="3.30.70.330:FF:000102">
    <property type="entry name" value="Heterogeneous nuclear ribonucleoprotein 1"/>
    <property type="match status" value="1"/>
</dbReference>
<accession>A0ABC8QL74</accession>
<dbReference type="CDD" id="cd12330">
    <property type="entry name" value="RRM2_Hrp1p"/>
    <property type="match status" value="1"/>
</dbReference>
<feature type="region of interest" description="Disordered" evidence="4">
    <location>
        <begin position="78"/>
        <end position="102"/>
    </location>
</feature>
<feature type="compositionally biased region" description="Polar residues" evidence="4">
    <location>
        <begin position="87"/>
        <end position="98"/>
    </location>
</feature>
<dbReference type="PROSITE" id="PS50102">
    <property type="entry name" value="RRM"/>
    <property type="match status" value="2"/>
</dbReference>
<evidence type="ECO:0000256" key="3">
    <source>
        <dbReference type="PROSITE-ProRule" id="PRU00176"/>
    </source>
</evidence>
<dbReference type="SUPFAM" id="SSF54928">
    <property type="entry name" value="RNA-binding domain, RBD"/>
    <property type="match status" value="2"/>
</dbReference>
<dbReference type="PANTHER" id="PTHR48032">
    <property type="entry name" value="RNA-BINDING PROTEIN MUSASHI HOMOLOG RBP6"/>
    <property type="match status" value="1"/>
</dbReference>